<dbReference type="PANTHER" id="PTHR36837:SF2">
    <property type="entry name" value="POLY(3-HYDROXYALKANOATE) POLYMERASE SUBUNIT PHAC"/>
    <property type="match status" value="1"/>
</dbReference>
<protein>
    <submittedName>
        <fullName evidence="2">Poly-beta-hydroxybutyrate polymerase</fullName>
    </submittedName>
</protein>
<evidence type="ECO:0000259" key="1">
    <source>
        <dbReference type="Pfam" id="PF00561"/>
    </source>
</evidence>
<dbReference type="Proteomes" id="UP000251075">
    <property type="component" value="Unassembled WGS sequence"/>
</dbReference>
<sequence>MAEAAKALQTSLDAAGPDAVKLLDHAIAAEGTRRHDAFLAGIDAYRHHPYRRVLPSVPVAWRQGTTRLLDYRHPDTAPDAPPVLVVPSLINRAYILDLSAKRSLMRYMADKGLAPFLVDWDAPGPEESRFTLTDYIAGRLEAALDKVVELTGRKPAVVGYCMGGLLALALAQRRPDSVSALVLLATPFEFMAGREANAAMMRALAAPLGGLIDANGTAPVDMLQSMFAGLDPGLAARKFMAFARLRRASARARDFVALEDWANDGVDLAGPVARECLFGWYGDNTPPLGRWMVGGTPIRPEEVAVPALLMIPHRDRIVPPMSALPLAERLRNAKLLMLSGGHVGMLTGPRAKTDVYGPLVRWLRRNIKP</sequence>
<name>A0A364P2C1_9PROT</name>
<dbReference type="OrthoDB" id="9767934at2"/>
<dbReference type="InterPro" id="IPR029058">
    <property type="entry name" value="AB_hydrolase_fold"/>
</dbReference>
<comment type="caution">
    <text evidence="2">The sequence shown here is derived from an EMBL/GenBank/DDBJ whole genome shotgun (WGS) entry which is preliminary data.</text>
</comment>
<dbReference type="AlphaFoldDB" id="A0A364P2C1"/>
<feature type="domain" description="AB hydrolase-1" evidence="1">
    <location>
        <begin position="81"/>
        <end position="349"/>
    </location>
</feature>
<dbReference type="PANTHER" id="PTHR36837">
    <property type="entry name" value="POLY(3-HYDROXYALKANOATE) POLYMERASE SUBUNIT PHAC"/>
    <property type="match status" value="1"/>
</dbReference>
<dbReference type="EMBL" id="PGTO01000002">
    <property type="protein sequence ID" value="RAU23499.1"/>
    <property type="molecule type" value="Genomic_DNA"/>
</dbReference>
<dbReference type="InterPro" id="IPR051321">
    <property type="entry name" value="PHA/PHB_synthase"/>
</dbReference>
<organism evidence="2 3">
    <name type="scientific">Paramagnetospirillum kuznetsovii</name>
    <dbReference type="NCBI Taxonomy" id="2053833"/>
    <lineage>
        <taxon>Bacteria</taxon>
        <taxon>Pseudomonadati</taxon>
        <taxon>Pseudomonadota</taxon>
        <taxon>Alphaproteobacteria</taxon>
        <taxon>Rhodospirillales</taxon>
        <taxon>Magnetospirillaceae</taxon>
        <taxon>Paramagnetospirillum</taxon>
    </lineage>
</organism>
<dbReference type="Pfam" id="PF00561">
    <property type="entry name" value="Abhydrolase_1"/>
    <property type="match status" value="1"/>
</dbReference>
<reference evidence="2 3" key="1">
    <citation type="submission" date="2017-11" db="EMBL/GenBank/DDBJ databases">
        <title>Draft genome sequence of magnetotactic bacterium Magnetospirillum kuznetsovii LBB-42.</title>
        <authorList>
            <person name="Grouzdev D.S."/>
            <person name="Rysina M.S."/>
            <person name="Baslerov R.V."/>
            <person name="Koziaeva V."/>
        </authorList>
    </citation>
    <scope>NUCLEOTIDE SEQUENCE [LARGE SCALE GENOMIC DNA]</scope>
    <source>
        <strain evidence="2 3">LBB-42</strain>
    </source>
</reference>
<keyword evidence="3" id="KW-1185">Reference proteome</keyword>
<dbReference type="Gene3D" id="3.40.50.1820">
    <property type="entry name" value="alpha/beta hydrolase"/>
    <property type="match status" value="1"/>
</dbReference>
<accession>A0A364P2C1</accession>
<dbReference type="InterPro" id="IPR000073">
    <property type="entry name" value="AB_hydrolase_1"/>
</dbReference>
<evidence type="ECO:0000313" key="3">
    <source>
        <dbReference type="Proteomes" id="UP000251075"/>
    </source>
</evidence>
<gene>
    <name evidence="2" type="ORF">CU669_03925</name>
</gene>
<proteinExistence type="predicted"/>
<evidence type="ECO:0000313" key="2">
    <source>
        <dbReference type="EMBL" id="RAU23499.1"/>
    </source>
</evidence>
<dbReference type="SUPFAM" id="SSF53474">
    <property type="entry name" value="alpha/beta-Hydrolases"/>
    <property type="match status" value="1"/>
</dbReference>